<dbReference type="Pfam" id="PF01636">
    <property type="entry name" value="APH"/>
    <property type="match status" value="1"/>
</dbReference>
<organism evidence="2 3">
    <name type="scientific">Ophiocordyceps australis</name>
    <dbReference type="NCBI Taxonomy" id="1399860"/>
    <lineage>
        <taxon>Eukaryota</taxon>
        <taxon>Fungi</taxon>
        <taxon>Dikarya</taxon>
        <taxon>Ascomycota</taxon>
        <taxon>Pezizomycotina</taxon>
        <taxon>Sordariomycetes</taxon>
        <taxon>Hypocreomycetidae</taxon>
        <taxon>Hypocreales</taxon>
        <taxon>Ophiocordycipitaceae</taxon>
        <taxon>Ophiocordyceps</taxon>
    </lineage>
</organism>
<dbReference type="InterPro" id="IPR051678">
    <property type="entry name" value="AGP_Transferase"/>
</dbReference>
<evidence type="ECO:0000313" key="2">
    <source>
        <dbReference type="EMBL" id="PHH65744.1"/>
    </source>
</evidence>
<reference evidence="2 3" key="1">
    <citation type="submission" date="2017-06" db="EMBL/GenBank/DDBJ databases">
        <title>Ant-infecting Ophiocordyceps genomes reveal a high diversity of potential behavioral manipulation genes and a possible major role for enterotoxins.</title>
        <authorList>
            <person name="De Bekker C."/>
            <person name="Evans H.C."/>
            <person name="Brachmann A."/>
            <person name="Hughes D.P."/>
        </authorList>
    </citation>
    <scope>NUCLEOTIDE SEQUENCE [LARGE SCALE GENOMIC DNA]</scope>
    <source>
        <strain evidence="2 3">Map64</strain>
    </source>
</reference>
<dbReference type="OrthoDB" id="5404599at2759"/>
<accession>A0A2C5YFJ3</accession>
<proteinExistence type="predicted"/>
<protein>
    <recommendedName>
        <fullName evidence="1">Aminoglycoside phosphotransferase domain-containing protein</fullName>
    </recommendedName>
</protein>
<dbReference type="PANTHER" id="PTHR21310">
    <property type="entry name" value="AMINOGLYCOSIDE PHOSPHOTRANSFERASE-RELATED-RELATED"/>
    <property type="match status" value="1"/>
</dbReference>
<dbReference type="EMBL" id="NJET01000014">
    <property type="protein sequence ID" value="PHH65744.1"/>
    <property type="molecule type" value="Genomic_DNA"/>
</dbReference>
<dbReference type="STRING" id="1399860.A0A2C5YFJ3"/>
<dbReference type="PANTHER" id="PTHR21310:SF15">
    <property type="entry name" value="AMINOGLYCOSIDE PHOSPHOTRANSFERASE DOMAIN-CONTAINING PROTEIN"/>
    <property type="match status" value="1"/>
</dbReference>
<sequence length="386" mass="43994">MDREEKVISGRVFRANRNTQAAKWNLEVLRRLRQKLELNPEMDILKLLTPAYSSHLEYWKQPGPTPIAQEYASLMLEPKSVLSCDDVRSELAEATDLSVISPLTPDILGLFPGLFISQGIKSLLSRARIVYQATSTVFSIDDKFAIKISPRNLSTEHKALRFLRCHLEDFLAPRSHGLVQLGGYYIMFSTYIPGRTLQEAWPELNLGDRLNVSAQLGELVRELRTVEFCEHNPLGGVWGEGCRDARRDVRHTNVPIRTVAQFENWMYTASQCSKPCVSFLHSLINQEEGAKVVLTHGALQPENIIVQQAENETWKIQGLVDWDASGYYPEYWEAFKATHEVHTIRGHEWSRYLPEIISPLRFPTRWMADRLLESGMEHSSSGASNS</sequence>
<dbReference type="Proteomes" id="UP000226192">
    <property type="component" value="Unassembled WGS sequence"/>
</dbReference>
<dbReference type="AlphaFoldDB" id="A0A2C5YFJ3"/>
<comment type="caution">
    <text evidence="2">The sequence shown here is derived from an EMBL/GenBank/DDBJ whole genome shotgun (WGS) entry which is preliminary data.</text>
</comment>
<feature type="domain" description="Aminoglycoside phosphotransferase" evidence="1">
    <location>
        <begin position="149"/>
        <end position="337"/>
    </location>
</feature>
<evidence type="ECO:0000313" key="3">
    <source>
        <dbReference type="Proteomes" id="UP000226192"/>
    </source>
</evidence>
<dbReference type="SUPFAM" id="SSF56112">
    <property type="entry name" value="Protein kinase-like (PK-like)"/>
    <property type="match status" value="1"/>
</dbReference>
<name>A0A2C5YFJ3_9HYPO</name>
<gene>
    <name evidence="2" type="ORF">CDD81_1471</name>
</gene>
<dbReference type="InterPro" id="IPR011009">
    <property type="entry name" value="Kinase-like_dom_sf"/>
</dbReference>
<dbReference type="InterPro" id="IPR002575">
    <property type="entry name" value="Aminoglycoside_PTrfase"/>
</dbReference>
<evidence type="ECO:0000259" key="1">
    <source>
        <dbReference type="Pfam" id="PF01636"/>
    </source>
</evidence>
<keyword evidence="3" id="KW-1185">Reference proteome</keyword>